<sequence length="1550" mass="175416">MVYTTTESRLNRLKEILQKEVTPGDFENLTAALLSKLLGVSIAIAKSGFQHGGDAGPSGRQERRFRIETKRYEDKNHLSGRELLGEVDHAKFRDPAIEAWFLAATRNVPEQLEQDLQRKSDELGLPIVVIDWKPAGFPALAALCTSSPNVLRTMVSEEAEKLASDLVPDGSAALVSLKRDLESWNLGFEKLRTQSLERLTTIWNNPRTSMAVFGQNASGGNHHGTIRRQRSFKDLSAWWADRSAIDAPAVVTGWEGVGKTWAVLDWLNDRQGELPIVLVVPASAVAGMINSSHVIIKEFIGKHLYELTEVRDPKHWQMRFDRLLKRPLDEGPILTLLFDGMNQEPSVPWSRLISIFQDEPFSGHVRLILTTRKLYFIEKLSSLHGLVESSIEIPVDIYDDAPGGELDQRLQVEGLTRNDLHDDLIALARTPRLFNLVVRFRDRFVDAGQVTVHRLLWEYGRDSFGIRANGNSFSEEEWHGWLLQVAKRHKNSMRRYDSRELIATVNRGDLTPDDISRRLSEIIDAKQFTNPTSKGQFELTSTLVAHALACALLVDLIDQNLTDYEAVDRCLSAWFDPIGGLDEKAEILRAAVSIQIEQESTAPVILSGLVCEWLRSQNIPDGHRSELTRIAIPLCDALLDVIERIDAGTHELARFMAVNALRAVPRTNTTILAKIVDRATDWLRVVSRDVDPRDANSDQARAQRFLMRIGFDEDRKSIVLGQPLVFVENRRNTATTTIPSLLEGFPLVPAQAVFEAAALHKAIRRLEEFWDGLEWLCLLNDVDFDATAEMLRARADEVVALIPEIGVHVELSHRVAALMLWLSGNEANETAAEDINPSLDQQFSYERDYLSNPAQSWFTLERRHAEQVLNDKSLTIHRRINRTEHFFFDPTFIPPSDFCTELREAATAFDVSSLDTCLSNTHEDHAFETLVPVLARCAPDLLASLIRKKLIGFSMRSAGQRQASARCATTHLLLANDECAKAACTLRTNFRETDENNEAYVANHFLMLEIQALEALDQIQKIVNAELKYIFNDIAYLLKPLSPEDTSRLVHCYVNRDKKQISGLVCLLSESAHELDEDTWQWLATLAMDKELSARNVIFKMLNTADSHRFGRLLMDTGWKWEPHEDVLCNHYGSLALIAYTSSLPFEQNISLIAPWLLLKAIVQRGESAGDAQLAADIFSAILFSPKTEAPDLGSDISIKIEKRKADPSCYTITVRPDYDVDLYTKLRTALDPEKQLEIRKRAFDTAVSRIKSAQASGASLYLRNLDASDFKPIIEHVPSTIEQWMEGAATVTFDFRRRASFSEGFYLALCEALLSFSPEQGAILWHALRKTLATRYLGIAKIDEMIHMLFRSPNVPEPLRNELLSLTQINSDQGLFELAIVASIHGEQDWLNRIITDDLNSEVVWRTQRAGKLTGFSPGNTLPVPGAWPDGQAVDLHTSRQRKIATWKHNEYCSRHWWNVYWQAGSDEEAYAAWVLFLETADRRAYQWMFSEEESFYSANPSFQRRMNHFNLNKSKLESKIHKQEEGLDSHFLDRKIVNGIGPWGKVID</sequence>
<comment type="caution">
    <text evidence="1">The sequence shown here is derived from an EMBL/GenBank/DDBJ whole genome shotgun (WGS) entry which is preliminary data.</text>
</comment>
<reference evidence="1 2" key="1">
    <citation type="submission" date="2024-09" db="EMBL/GenBank/DDBJ databases">
        <title>Draft genome sequence of Candidatus Magnetaquicoccaceae bacterium FCR-1.</title>
        <authorList>
            <person name="Shimoshige H."/>
            <person name="Shimamura S."/>
            <person name="Taoka A."/>
            <person name="Kobayashi H."/>
            <person name="Maekawa T."/>
        </authorList>
    </citation>
    <scope>NUCLEOTIDE SEQUENCE [LARGE SCALE GENOMIC DNA]</scope>
    <source>
        <strain evidence="1 2">FCR-1</strain>
    </source>
</reference>
<dbReference type="Gene3D" id="3.40.50.300">
    <property type="entry name" value="P-loop containing nucleotide triphosphate hydrolases"/>
    <property type="match status" value="1"/>
</dbReference>
<evidence type="ECO:0000313" key="1">
    <source>
        <dbReference type="EMBL" id="GAB0057556.1"/>
    </source>
</evidence>
<protein>
    <recommendedName>
        <fullName evidence="3">Restriction endonuclease type IV Mrr domain-containing protein</fullName>
    </recommendedName>
</protein>
<dbReference type="RefSeq" id="WP_420905250.1">
    <property type="nucleotide sequence ID" value="NZ_BAAFGK010000004.1"/>
</dbReference>
<keyword evidence="2" id="KW-1185">Reference proteome</keyword>
<dbReference type="InterPro" id="IPR027417">
    <property type="entry name" value="P-loop_NTPase"/>
</dbReference>
<evidence type="ECO:0000313" key="2">
    <source>
        <dbReference type="Proteomes" id="UP001628193"/>
    </source>
</evidence>
<evidence type="ECO:0008006" key="3">
    <source>
        <dbReference type="Google" id="ProtNLM"/>
    </source>
</evidence>
<dbReference type="EMBL" id="BAAFGK010000004">
    <property type="protein sequence ID" value="GAB0057556.1"/>
    <property type="molecule type" value="Genomic_DNA"/>
</dbReference>
<name>A0ABQ0C9I7_9PROT</name>
<accession>A0ABQ0C9I7</accession>
<gene>
    <name evidence="1" type="ORF">SIID45300_01887</name>
</gene>
<proteinExistence type="predicted"/>
<dbReference type="Proteomes" id="UP001628193">
    <property type="component" value="Unassembled WGS sequence"/>
</dbReference>
<organism evidence="1 2">
    <name type="scientific">Candidatus Magnetaquiglobus chichijimensis</name>
    <dbReference type="NCBI Taxonomy" id="3141448"/>
    <lineage>
        <taxon>Bacteria</taxon>
        <taxon>Pseudomonadati</taxon>
        <taxon>Pseudomonadota</taxon>
        <taxon>Magnetococcia</taxon>
        <taxon>Magnetococcales</taxon>
        <taxon>Candidatus Magnetaquicoccaceae</taxon>
        <taxon>Candidatus Magnetaquiglobus</taxon>
    </lineage>
</organism>